<feature type="region of interest" description="Disordered" evidence="1">
    <location>
        <begin position="433"/>
        <end position="459"/>
    </location>
</feature>
<dbReference type="OrthoDB" id="267414at2759"/>
<accession>A0A640KDV6</accession>
<feature type="compositionally biased region" description="Polar residues" evidence="1">
    <location>
        <begin position="115"/>
        <end position="128"/>
    </location>
</feature>
<feature type="compositionally biased region" description="Low complexity" evidence="1">
    <location>
        <begin position="434"/>
        <end position="450"/>
    </location>
</feature>
<name>A0A640KDV6_LEITA</name>
<evidence type="ECO:0000313" key="3">
    <source>
        <dbReference type="Proteomes" id="UP000419144"/>
    </source>
</evidence>
<feature type="region of interest" description="Disordered" evidence="1">
    <location>
        <begin position="223"/>
        <end position="279"/>
    </location>
</feature>
<dbReference type="EMBL" id="BLBS01000023">
    <property type="protein sequence ID" value="GET87773.1"/>
    <property type="molecule type" value="Genomic_DNA"/>
</dbReference>
<gene>
    <name evidence="2" type="ORF">LtaPh_1806600</name>
</gene>
<feature type="compositionally biased region" description="Basic and acidic residues" evidence="1">
    <location>
        <begin position="132"/>
        <end position="148"/>
    </location>
</feature>
<reference evidence="2" key="1">
    <citation type="submission" date="2019-11" db="EMBL/GenBank/DDBJ databases">
        <title>Leishmania tarentolae CDS.</title>
        <authorList>
            <person name="Goto Y."/>
            <person name="Yamagishi J."/>
        </authorList>
    </citation>
    <scope>NUCLEOTIDE SEQUENCE [LARGE SCALE GENOMIC DNA]</scope>
    <source>
        <strain evidence="2">Parrot Tar II</strain>
    </source>
</reference>
<evidence type="ECO:0000256" key="1">
    <source>
        <dbReference type="SAM" id="MobiDB-lite"/>
    </source>
</evidence>
<feature type="compositionally biased region" description="Polar residues" evidence="1">
    <location>
        <begin position="149"/>
        <end position="159"/>
    </location>
</feature>
<evidence type="ECO:0000313" key="2">
    <source>
        <dbReference type="EMBL" id="GET87773.1"/>
    </source>
</evidence>
<sequence>MRAYIDSICNRKPPSTAPQVRPTRSALLLLARQEARKRQLSQLQADGSPAVLKHPQPHVVAAKRPLESARSLASTPRHLACRSPPPLAREVLARTPAASSAAAVESPWHPLFTPASLSPVTSPRQQQRPVHRKSEEGSNTDATREEHWSVSTRPVNTGKGTAVAVAAYGGRRLHEDTAEEDKGGNREADIVHASTTEKGECTAESPTRAWRAAWVPWNPPSHKEHHNLVQGDASWPLPRTGRLRYPSPSSLTYQAPHTHSEMGPPRTSPASAARSLMTSGTPSRIHLATLSGLSPTSPARSAELHEPPQLRLRCSAPQQQQAAAVQESYSSPACCTSNSDVIANRQRQPDSPPCHPSLSSLFSSGFFNRGSDGAIHRRAEQYAKVTHPSENSGARFSAKAQSADRRCRDMNNCSLRDLQKELYTRLQRQLHDLAPSASSSTSPMASNAAAGGTPSTPRLADPVATLRLWRDTRRALRQHVMHRSAIHSVQHSTSQRGPFSDVKEDIVTNDVDRHILAERAASRAYLLADAAAANTKQCGL</sequence>
<organism evidence="2 3">
    <name type="scientific">Leishmania tarentolae</name>
    <name type="common">Sauroleishmania tarentolae</name>
    <dbReference type="NCBI Taxonomy" id="5689"/>
    <lineage>
        <taxon>Eukaryota</taxon>
        <taxon>Discoba</taxon>
        <taxon>Euglenozoa</taxon>
        <taxon>Kinetoplastea</taxon>
        <taxon>Metakinetoplastina</taxon>
        <taxon>Trypanosomatida</taxon>
        <taxon>Trypanosomatidae</taxon>
        <taxon>Leishmaniinae</taxon>
        <taxon>Leishmania</taxon>
        <taxon>lizard Leishmania</taxon>
    </lineage>
</organism>
<feature type="region of interest" description="Disordered" evidence="1">
    <location>
        <begin position="384"/>
        <end position="403"/>
    </location>
</feature>
<dbReference type="Proteomes" id="UP000419144">
    <property type="component" value="Unassembled WGS sequence"/>
</dbReference>
<dbReference type="AlphaFoldDB" id="A0A640KDV6"/>
<dbReference type="VEuPathDB" id="TriTrypDB:LtaPh_1806600"/>
<feature type="compositionally biased region" description="Polar residues" evidence="1">
    <location>
        <begin position="247"/>
        <end position="257"/>
    </location>
</feature>
<comment type="caution">
    <text evidence="2">The sequence shown here is derived from an EMBL/GenBank/DDBJ whole genome shotgun (WGS) entry which is preliminary data.</text>
</comment>
<proteinExistence type="predicted"/>
<feature type="region of interest" description="Disordered" evidence="1">
    <location>
        <begin position="114"/>
        <end position="160"/>
    </location>
</feature>
<protein>
    <submittedName>
        <fullName evidence="2">Uncharacterized protein</fullName>
    </submittedName>
</protein>
<keyword evidence="3" id="KW-1185">Reference proteome</keyword>